<dbReference type="AlphaFoldDB" id="A0A6J5AH66"/>
<keyword evidence="2" id="KW-1003">Cell membrane</keyword>
<feature type="transmembrane region" description="Helical" evidence="6">
    <location>
        <begin position="48"/>
        <end position="75"/>
    </location>
</feature>
<evidence type="ECO:0000256" key="2">
    <source>
        <dbReference type="ARBA" id="ARBA00022475"/>
    </source>
</evidence>
<feature type="transmembrane region" description="Helical" evidence="6">
    <location>
        <begin position="15"/>
        <end position="36"/>
    </location>
</feature>
<proteinExistence type="predicted"/>
<organism evidence="7 8">
    <name type="scientific">Paraburkholderia sediminicola</name>
    <dbReference type="NCBI Taxonomy" id="458836"/>
    <lineage>
        <taxon>Bacteria</taxon>
        <taxon>Pseudomonadati</taxon>
        <taxon>Pseudomonadota</taxon>
        <taxon>Betaproteobacteria</taxon>
        <taxon>Burkholderiales</taxon>
        <taxon>Burkholderiaceae</taxon>
        <taxon>Paraburkholderia</taxon>
    </lineage>
</organism>
<dbReference type="PANTHER" id="PTHR30086">
    <property type="entry name" value="ARGININE EXPORTER PROTEIN ARGO"/>
    <property type="match status" value="1"/>
</dbReference>
<gene>
    <name evidence="7" type="primary">rhtB_1</name>
    <name evidence="7" type="ORF">LMG24238_00753</name>
</gene>
<dbReference type="GO" id="GO:0005886">
    <property type="term" value="C:plasma membrane"/>
    <property type="evidence" value="ECO:0007669"/>
    <property type="project" value="UniProtKB-SubCell"/>
</dbReference>
<keyword evidence="4 6" id="KW-1133">Transmembrane helix</keyword>
<keyword evidence="3 6" id="KW-0812">Transmembrane</keyword>
<dbReference type="Pfam" id="PF01810">
    <property type="entry name" value="LysE"/>
    <property type="match status" value="1"/>
</dbReference>
<dbReference type="PANTHER" id="PTHR30086:SF20">
    <property type="entry name" value="ARGININE EXPORTER PROTEIN ARGO-RELATED"/>
    <property type="match status" value="1"/>
</dbReference>
<evidence type="ECO:0000256" key="5">
    <source>
        <dbReference type="ARBA" id="ARBA00023136"/>
    </source>
</evidence>
<sequence length="216" mass="23276">MLAKPQPGPPMSIQLYVSFLLASLVLVYSPGPVNVLTMSQALSAGWRAALPCVWGGTCAVLLQLAFTALCLNSLLLIDVRALTALRWAGAIYLVYLGCKQWRSGSLAASAGTDQQSGLFWRGFATSGLNPKTLLFFPSFFPQFISAPSDEVHWSANQQYLLLAATFALVFALGVASTAVFSHRLRTVLQRPKRLRAVNRLMGSLLVGMGALMAAVR</sequence>
<accession>A0A6J5AH66</accession>
<evidence type="ECO:0000256" key="1">
    <source>
        <dbReference type="ARBA" id="ARBA00004651"/>
    </source>
</evidence>
<evidence type="ECO:0000256" key="4">
    <source>
        <dbReference type="ARBA" id="ARBA00022989"/>
    </source>
</evidence>
<evidence type="ECO:0000256" key="6">
    <source>
        <dbReference type="SAM" id="Phobius"/>
    </source>
</evidence>
<feature type="transmembrane region" description="Helical" evidence="6">
    <location>
        <begin position="160"/>
        <end position="184"/>
    </location>
</feature>
<feature type="transmembrane region" description="Helical" evidence="6">
    <location>
        <begin position="81"/>
        <end position="98"/>
    </location>
</feature>
<feature type="transmembrane region" description="Helical" evidence="6">
    <location>
        <begin position="118"/>
        <end position="140"/>
    </location>
</feature>
<comment type="subcellular location">
    <subcellularLocation>
        <location evidence="1">Cell membrane</location>
        <topology evidence="1">Multi-pass membrane protein</topology>
    </subcellularLocation>
</comment>
<dbReference type="Proteomes" id="UP000494255">
    <property type="component" value="Unassembled WGS sequence"/>
</dbReference>
<name>A0A6J5AH66_9BURK</name>
<protein>
    <submittedName>
        <fullName evidence="7">Homoserine/homoserine lactone efflux protein</fullName>
    </submittedName>
</protein>
<dbReference type="InterPro" id="IPR001123">
    <property type="entry name" value="LeuE-type"/>
</dbReference>
<evidence type="ECO:0000256" key="3">
    <source>
        <dbReference type="ARBA" id="ARBA00022692"/>
    </source>
</evidence>
<dbReference type="GO" id="GO:0015171">
    <property type="term" value="F:amino acid transmembrane transporter activity"/>
    <property type="evidence" value="ECO:0007669"/>
    <property type="project" value="TreeGrafter"/>
</dbReference>
<dbReference type="EMBL" id="CADIKC010000001">
    <property type="protein sequence ID" value="CAB3646197.1"/>
    <property type="molecule type" value="Genomic_DNA"/>
</dbReference>
<feature type="transmembrane region" description="Helical" evidence="6">
    <location>
        <begin position="196"/>
        <end position="215"/>
    </location>
</feature>
<keyword evidence="8" id="KW-1185">Reference proteome</keyword>
<dbReference type="PIRSF" id="PIRSF006324">
    <property type="entry name" value="LeuE"/>
    <property type="match status" value="1"/>
</dbReference>
<keyword evidence="5 6" id="KW-0472">Membrane</keyword>
<reference evidence="7 8" key="1">
    <citation type="submission" date="2020-04" db="EMBL/GenBank/DDBJ databases">
        <authorList>
            <person name="De Canck E."/>
        </authorList>
    </citation>
    <scope>NUCLEOTIDE SEQUENCE [LARGE SCALE GENOMIC DNA]</scope>
    <source>
        <strain evidence="7 8">LMG 24238</strain>
    </source>
</reference>
<evidence type="ECO:0000313" key="7">
    <source>
        <dbReference type="EMBL" id="CAB3646197.1"/>
    </source>
</evidence>
<evidence type="ECO:0000313" key="8">
    <source>
        <dbReference type="Proteomes" id="UP000494255"/>
    </source>
</evidence>